<dbReference type="InterPro" id="IPR011761">
    <property type="entry name" value="ATP-grasp"/>
</dbReference>
<evidence type="ECO:0000313" key="7">
    <source>
        <dbReference type="Proteomes" id="UP000547614"/>
    </source>
</evidence>
<protein>
    <submittedName>
        <fullName evidence="6">Biotin carboxylase</fullName>
    </submittedName>
</protein>
<dbReference type="PROSITE" id="PS50975">
    <property type="entry name" value="ATP_GRASP"/>
    <property type="match status" value="1"/>
</dbReference>
<keyword evidence="1" id="KW-0436">Ligase</keyword>
<keyword evidence="3 4" id="KW-0067">ATP-binding</keyword>
<dbReference type="SUPFAM" id="SSF56059">
    <property type="entry name" value="Glutathione synthetase ATP-binding domain-like"/>
    <property type="match status" value="1"/>
</dbReference>
<evidence type="ECO:0000256" key="4">
    <source>
        <dbReference type="PROSITE-ProRule" id="PRU00409"/>
    </source>
</evidence>
<dbReference type="GO" id="GO:0016874">
    <property type="term" value="F:ligase activity"/>
    <property type="evidence" value="ECO:0007669"/>
    <property type="project" value="UniProtKB-KW"/>
</dbReference>
<dbReference type="PANTHER" id="PTHR43585:SF2">
    <property type="entry name" value="ATP-GRASP ENZYME FSQD"/>
    <property type="match status" value="1"/>
</dbReference>
<evidence type="ECO:0000313" key="6">
    <source>
        <dbReference type="EMBL" id="MBB3189326.1"/>
    </source>
</evidence>
<dbReference type="InterPro" id="IPR052032">
    <property type="entry name" value="ATP-dep_AA_Ligase"/>
</dbReference>
<comment type="caution">
    <text evidence="6">The sequence shown here is derived from an EMBL/GenBank/DDBJ whole genome shotgun (WGS) entry which is preliminary data.</text>
</comment>
<dbReference type="RefSeq" id="WP_183324078.1">
    <property type="nucleotide sequence ID" value="NZ_JACHXP010000002.1"/>
</dbReference>
<feature type="domain" description="ATP-grasp" evidence="5">
    <location>
        <begin position="109"/>
        <end position="324"/>
    </location>
</feature>
<accession>A0A839V9V5</accession>
<keyword evidence="2 4" id="KW-0547">Nucleotide-binding</keyword>
<dbReference type="GO" id="GO:0046872">
    <property type="term" value="F:metal ion binding"/>
    <property type="evidence" value="ECO:0007669"/>
    <property type="project" value="InterPro"/>
</dbReference>
<dbReference type="GO" id="GO:0005524">
    <property type="term" value="F:ATP binding"/>
    <property type="evidence" value="ECO:0007669"/>
    <property type="project" value="UniProtKB-UniRule"/>
</dbReference>
<keyword evidence="7" id="KW-1185">Reference proteome</keyword>
<name>A0A839V9V5_9GAMM</name>
<dbReference type="InterPro" id="IPR005479">
    <property type="entry name" value="CPAse_ATP-bd"/>
</dbReference>
<evidence type="ECO:0000259" key="5">
    <source>
        <dbReference type="PROSITE" id="PS50975"/>
    </source>
</evidence>
<dbReference type="EMBL" id="JACHXP010000002">
    <property type="protein sequence ID" value="MBB3189326.1"/>
    <property type="molecule type" value="Genomic_DNA"/>
</dbReference>
<organism evidence="6 7">
    <name type="scientific">Halomonas cerina</name>
    <dbReference type="NCBI Taxonomy" id="447424"/>
    <lineage>
        <taxon>Bacteria</taxon>
        <taxon>Pseudomonadati</taxon>
        <taxon>Pseudomonadota</taxon>
        <taxon>Gammaproteobacteria</taxon>
        <taxon>Oceanospirillales</taxon>
        <taxon>Halomonadaceae</taxon>
        <taxon>Halomonas</taxon>
    </lineage>
</organism>
<dbReference type="Pfam" id="PF13535">
    <property type="entry name" value="ATP-grasp_4"/>
    <property type="match status" value="1"/>
</dbReference>
<dbReference type="Gene3D" id="3.30.470.20">
    <property type="entry name" value="ATP-grasp fold, B domain"/>
    <property type="match status" value="1"/>
</dbReference>
<dbReference type="PANTHER" id="PTHR43585">
    <property type="entry name" value="FUMIPYRROLE BIOSYNTHESIS PROTEIN C"/>
    <property type="match status" value="1"/>
</dbReference>
<reference evidence="6 7" key="1">
    <citation type="submission" date="2020-08" db="EMBL/GenBank/DDBJ databases">
        <title>Genomic Encyclopedia of Type Strains, Phase III (KMG-III): the genomes of soil and plant-associated and newly described type strains.</title>
        <authorList>
            <person name="Whitman W."/>
        </authorList>
    </citation>
    <scope>NUCLEOTIDE SEQUENCE [LARGE SCALE GENOMIC DNA]</scope>
    <source>
        <strain evidence="6 7">CECT 7282</strain>
    </source>
</reference>
<dbReference type="PROSITE" id="PS00867">
    <property type="entry name" value="CPSASE_2"/>
    <property type="match status" value="1"/>
</dbReference>
<gene>
    <name evidence="6" type="ORF">FHR94_000548</name>
</gene>
<evidence type="ECO:0000256" key="2">
    <source>
        <dbReference type="ARBA" id="ARBA00022741"/>
    </source>
</evidence>
<dbReference type="AlphaFoldDB" id="A0A839V9V5"/>
<dbReference type="Proteomes" id="UP000547614">
    <property type="component" value="Unassembled WGS sequence"/>
</dbReference>
<proteinExistence type="predicted"/>
<evidence type="ECO:0000256" key="3">
    <source>
        <dbReference type="ARBA" id="ARBA00022840"/>
    </source>
</evidence>
<sequence length="435" mass="49573">MSWNVFVIGQDEFSERMWPLLRHAEDYAIHELLSLETVVNAAKYPFDQLAADALAELERFPDTVDAIVGYWDFPTSGLLPVVRQARELPGPTLEAVLKCEHKYWSRLEQSRWVPECVPAFQAVNPFDEQAVESIEIDYPFWIKPVKAHSSQLGFLIENPEQLREVLPTIRQGIGRFGEPMDEVMAHVEPPDELAGITGHHCVAEAIISAGRQCTLEGYVQNGEVHLVGIIDSQRDTRHRSVLLRYAYPSTLPEAVQQRLVDISRRVMVGLGYDNAPFNIEYYHDEQTDRIWLLEINARLSRSHAGIFHLVDGAPHYQVLVDVALGIEPRMPHREGRYAVAAKQMLRVFEDGRVRRVPTPEEIRRVEETFPGTLVELNVHEGMRLSELQHQDTFSSELGVLFIGAQSHEELDERVEACRRMLPFDIDSSPAKASDR</sequence>
<evidence type="ECO:0000256" key="1">
    <source>
        <dbReference type="ARBA" id="ARBA00022598"/>
    </source>
</evidence>